<evidence type="ECO:0000313" key="4">
    <source>
        <dbReference type="Proteomes" id="UP000501802"/>
    </source>
</evidence>
<organism evidence="3 4">
    <name type="scientific">Spirosoma aureum</name>
    <dbReference type="NCBI Taxonomy" id="2692134"/>
    <lineage>
        <taxon>Bacteria</taxon>
        <taxon>Pseudomonadati</taxon>
        <taxon>Bacteroidota</taxon>
        <taxon>Cytophagia</taxon>
        <taxon>Cytophagales</taxon>
        <taxon>Cytophagaceae</taxon>
        <taxon>Spirosoma</taxon>
    </lineage>
</organism>
<dbReference type="InterPro" id="IPR036116">
    <property type="entry name" value="FN3_sf"/>
</dbReference>
<accession>A0A6G9AJS3</accession>
<protein>
    <recommendedName>
        <fullName evidence="2">Fibronectin type-III domain-containing protein</fullName>
    </recommendedName>
</protein>
<reference evidence="3 4" key="1">
    <citation type="submission" date="2020-03" db="EMBL/GenBank/DDBJ databases">
        <authorList>
            <person name="Kim M.K."/>
        </authorList>
    </citation>
    <scope>NUCLEOTIDE SEQUENCE [LARGE SCALE GENOMIC DNA]</scope>
    <source>
        <strain evidence="3 4">BT328</strain>
    </source>
</reference>
<keyword evidence="4" id="KW-1185">Reference proteome</keyword>
<feature type="domain" description="Fibronectin type-III" evidence="2">
    <location>
        <begin position="573"/>
        <end position="657"/>
    </location>
</feature>
<dbReference type="InterPro" id="IPR003961">
    <property type="entry name" value="FN3_dom"/>
</dbReference>
<proteinExistence type="predicted"/>
<feature type="chain" id="PRO_5026318049" description="Fibronectin type-III domain-containing protein" evidence="1">
    <location>
        <begin position="21"/>
        <end position="668"/>
    </location>
</feature>
<dbReference type="Proteomes" id="UP000501802">
    <property type="component" value="Chromosome"/>
</dbReference>
<evidence type="ECO:0000259" key="2">
    <source>
        <dbReference type="SMART" id="SM00060"/>
    </source>
</evidence>
<feature type="signal peptide" evidence="1">
    <location>
        <begin position="1"/>
        <end position="20"/>
    </location>
</feature>
<dbReference type="SUPFAM" id="SSF49265">
    <property type="entry name" value="Fibronectin type III"/>
    <property type="match status" value="1"/>
</dbReference>
<feature type="domain" description="Fibronectin type-III" evidence="2">
    <location>
        <begin position="477"/>
        <end position="561"/>
    </location>
</feature>
<gene>
    <name evidence="3" type="ORF">G8759_08805</name>
</gene>
<sequence length="668" mass="75194">MKMFIAKLIGLLLLSLSAQAQYPLIQAGRYGVFIQVDRLLHGPRFALERLEAGTRDWKRIYTNEDAPRSAQALKNRLILIAPKNPLYELPSDTLAAVLFSQFIVAPTTDSLATYGRHPQMLEALGVGYLDTAVVAGRRYDYRIQLVDEPAGAPVRTTRTVVMPEASSMKAQLATTARSVQSEADGRSVRITYQLKKGTPTLSGLRVMRATYAQTGFAEIGAEWGFIKGQKDSVFAFFVDRNARQKMIYQYMVIPIDVLGNEGQPSDTLTITNLRDGDALPLITALKTSSDEKNGAIRLSWRLSATKDLRSVEIWRSNRYDDGYARLASAQPADTTYLDSQVEPVESYYYQIRPNGTYGQLTASVKVSGMVNAYRKATIAPSFLRMSTVNDTLHFTWQRADFDTRGYYLYVSSEPRGDMQQYSPLIESRNSEIHYAVPIKNLPIGTSHRWAVAALNTSYNLSPKSNEVYSTMRLPDRVATPLNPVVLRQEKGVLVIWDNMKEIDPYITGYAVYRLEDQQKEILLHRQTQEAQAQNAFADSTVQAGHHYTYRIKAFRSDSQESAFSTTTADYFRPLSPVLPIRGMKVFADGKGVQVVWDSPLDQTLDKILVYRYTDKTDKPRLVGTVLGRQTDFLDREATPGISYFYTLVAVQSDKRESTPTDPIGVEWR</sequence>
<feature type="domain" description="Fibronectin type-III" evidence="2">
    <location>
        <begin position="377"/>
        <end position="461"/>
    </location>
</feature>
<name>A0A6G9AJS3_9BACT</name>
<evidence type="ECO:0000256" key="1">
    <source>
        <dbReference type="SAM" id="SignalP"/>
    </source>
</evidence>
<dbReference type="SMART" id="SM00060">
    <property type="entry name" value="FN3"/>
    <property type="match status" value="3"/>
</dbReference>
<dbReference type="Gene3D" id="2.60.40.10">
    <property type="entry name" value="Immunoglobulins"/>
    <property type="match status" value="4"/>
</dbReference>
<dbReference type="EMBL" id="CP050063">
    <property type="protein sequence ID" value="QIP12717.1"/>
    <property type="molecule type" value="Genomic_DNA"/>
</dbReference>
<dbReference type="InterPro" id="IPR013783">
    <property type="entry name" value="Ig-like_fold"/>
</dbReference>
<dbReference type="KEGG" id="spib:G8759_08805"/>
<evidence type="ECO:0000313" key="3">
    <source>
        <dbReference type="EMBL" id="QIP12717.1"/>
    </source>
</evidence>
<dbReference type="RefSeq" id="WP_167207094.1">
    <property type="nucleotide sequence ID" value="NZ_CP050063.1"/>
</dbReference>
<dbReference type="AlphaFoldDB" id="A0A6G9AJS3"/>
<keyword evidence="1" id="KW-0732">Signal</keyword>